<dbReference type="AlphaFoldDB" id="A0A819M3U1"/>
<feature type="region of interest" description="Disordered" evidence="1">
    <location>
        <begin position="68"/>
        <end position="102"/>
    </location>
</feature>
<comment type="caution">
    <text evidence="2">The sequence shown here is derived from an EMBL/GenBank/DDBJ whole genome shotgun (WGS) entry which is preliminary data.</text>
</comment>
<feature type="compositionally biased region" description="Acidic residues" evidence="1">
    <location>
        <begin position="116"/>
        <end position="125"/>
    </location>
</feature>
<organism evidence="2 3">
    <name type="scientific">Rotaria magnacalcarata</name>
    <dbReference type="NCBI Taxonomy" id="392030"/>
    <lineage>
        <taxon>Eukaryota</taxon>
        <taxon>Metazoa</taxon>
        <taxon>Spiralia</taxon>
        <taxon>Gnathifera</taxon>
        <taxon>Rotifera</taxon>
        <taxon>Eurotatoria</taxon>
        <taxon>Bdelloidea</taxon>
        <taxon>Philodinida</taxon>
        <taxon>Philodinidae</taxon>
        <taxon>Rotaria</taxon>
    </lineage>
</organism>
<feature type="region of interest" description="Disordered" evidence="1">
    <location>
        <begin position="337"/>
        <end position="357"/>
    </location>
</feature>
<protein>
    <submittedName>
        <fullName evidence="2">Uncharacterized protein</fullName>
    </submittedName>
</protein>
<evidence type="ECO:0000313" key="3">
    <source>
        <dbReference type="Proteomes" id="UP000663866"/>
    </source>
</evidence>
<name>A0A819M3U1_9BILA</name>
<keyword evidence="3" id="KW-1185">Reference proteome</keyword>
<dbReference type="EMBL" id="CAJOBG010001973">
    <property type="protein sequence ID" value="CAF3973576.1"/>
    <property type="molecule type" value="Genomic_DNA"/>
</dbReference>
<feature type="region of interest" description="Disordered" evidence="1">
    <location>
        <begin position="116"/>
        <end position="135"/>
    </location>
</feature>
<sequence>MLLFVVEFEFAVWRGYNGHVYFSPIQVQQIETDRVISPTTKPRKSIARTTATSAKILERSRTVLSAYRNKKSTPYKTSTSKDKNTSEHSVTHQKPFARTTSDETQLRNNTLATFIEGEENSEENNGETKEQQGKMWRSVVTCAPVQIKPISKRSQYAIEDLQAFQLEQTLQDSTGYTRQVLPNIRPIPKSKFVYKGLAYKEVKKMHGINHEIHDDHNTDPFKKPLVDYNLAQAYVRYEINAERAKHIPQHLPPSTIMTTTSAMTTSNVADARFNAKDQQLQKTQTSLDLREIRKRIVKGSTLISRPIPQSASWTPGRSDNKSMLGSEVLLSTRSLSTLNHTPTSSSSPPPPAPLLSFSSQLPKQHIIHTTPTLSQHFENYPQTTVLEMPILTKYVNRPRSILRHTPTAELTATE</sequence>
<dbReference type="Proteomes" id="UP000663866">
    <property type="component" value="Unassembled WGS sequence"/>
</dbReference>
<evidence type="ECO:0000256" key="1">
    <source>
        <dbReference type="SAM" id="MobiDB-lite"/>
    </source>
</evidence>
<proteinExistence type="predicted"/>
<feature type="compositionally biased region" description="Low complexity" evidence="1">
    <location>
        <begin position="337"/>
        <end position="346"/>
    </location>
</feature>
<accession>A0A819M3U1</accession>
<gene>
    <name evidence="2" type="ORF">OVN521_LOCUS13518</name>
</gene>
<feature type="compositionally biased region" description="Basic and acidic residues" evidence="1">
    <location>
        <begin position="79"/>
        <end position="90"/>
    </location>
</feature>
<reference evidence="2" key="1">
    <citation type="submission" date="2021-02" db="EMBL/GenBank/DDBJ databases">
        <authorList>
            <person name="Nowell W R."/>
        </authorList>
    </citation>
    <scope>NUCLEOTIDE SEQUENCE</scope>
</reference>
<evidence type="ECO:0000313" key="2">
    <source>
        <dbReference type="EMBL" id="CAF3973576.1"/>
    </source>
</evidence>